<dbReference type="Proteomes" id="UP000036513">
    <property type="component" value="Unassembled WGS sequence"/>
</dbReference>
<protein>
    <submittedName>
        <fullName evidence="1">Uncharacterized protein</fullName>
    </submittedName>
</protein>
<dbReference type="AlphaFoldDB" id="A0A0J6WKU5"/>
<name>A0A0J6WKU5_9MYCO</name>
<evidence type="ECO:0000313" key="1">
    <source>
        <dbReference type="EMBL" id="KMO82618.1"/>
    </source>
</evidence>
<accession>A0A0J6WKU5</accession>
<dbReference type="EMBL" id="JYNL01000009">
    <property type="protein sequence ID" value="KMO82618.1"/>
    <property type="molecule type" value="Genomic_DNA"/>
</dbReference>
<proteinExistence type="predicted"/>
<sequence length="242" mass="26811">MRVMKAYIYASPAGAAAHVLSQCFSDFAELYRHGFLRDDSIVWANAEAPDASFWALTDRSQYVYVHRATEPGYVRLTSGRLRWGRSFDGTLEKFEVDIDTRNIAGEPDKHLTLIVKHRAPGRLVKVIDGSRLVDLVDGSYTRPEATVIDLAAYRPPAELAGAGEFEVNHARYHGVNHMMSSLNADNAELIRSHLGLFAFDISAEQIAAINEHLHVVETFADGFAEALYDRLSRAHSGPAAPD</sequence>
<evidence type="ECO:0000313" key="2">
    <source>
        <dbReference type="Proteomes" id="UP000036513"/>
    </source>
</evidence>
<comment type="caution">
    <text evidence="1">The sequence shown here is derived from an EMBL/GenBank/DDBJ whole genome shotgun (WGS) entry which is preliminary data.</text>
</comment>
<reference evidence="1 2" key="1">
    <citation type="journal article" date="2015" name="Genome Biol. Evol.">
        <title>Characterization of Three Mycobacterium spp. with Potential Use in Bioremediation by Genome Sequencing and Comparative Genomics.</title>
        <authorList>
            <person name="Das S."/>
            <person name="Pettersson B.M."/>
            <person name="Behra P.R."/>
            <person name="Ramesh M."/>
            <person name="Dasgupta S."/>
            <person name="Bhattacharya A."/>
            <person name="Kirsebom L.A."/>
        </authorList>
    </citation>
    <scope>NUCLEOTIDE SEQUENCE [LARGE SCALE GENOMIC DNA]</scope>
    <source>
        <strain evidence="1 2">DSM 43826</strain>
    </source>
</reference>
<dbReference type="PATRIC" id="fig|37916.4.peg.1125"/>
<gene>
    <name evidence="1" type="ORF">MCHLDSM_01241</name>
</gene>
<organism evidence="1 2">
    <name type="scientific">Mycolicibacterium chlorophenolicum</name>
    <dbReference type="NCBI Taxonomy" id="37916"/>
    <lineage>
        <taxon>Bacteria</taxon>
        <taxon>Bacillati</taxon>
        <taxon>Actinomycetota</taxon>
        <taxon>Actinomycetes</taxon>
        <taxon>Mycobacteriales</taxon>
        <taxon>Mycobacteriaceae</taxon>
        <taxon>Mycolicibacterium</taxon>
    </lineage>
</organism>
<keyword evidence="2" id="KW-1185">Reference proteome</keyword>